<dbReference type="HAMAP" id="MF_00208">
    <property type="entry name" value="MurE"/>
    <property type="match status" value="1"/>
</dbReference>
<dbReference type="InterPro" id="IPR013221">
    <property type="entry name" value="Mur_ligase_cen"/>
</dbReference>
<proteinExistence type="inferred from homology"/>
<dbReference type="NCBIfam" id="NF001126">
    <property type="entry name" value="PRK00139.1-4"/>
    <property type="match status" value="1"/>
</dbReference>
<protein>
    <submittedName>
        <fullName evidence="5">UDP-N-acetylmuramoylalanyl-D-glutamate--2,6-diaminopimelate ligase</fullName>
    </submittedName>
</protein>
<dbReference type="GO" id="GO:0008360">
    <property type="term" value="P:regulation of cell shape"/>
    <property type="evidence" value="ECO:0007669"/>
    <property type="project" value="InterPro"/>
</dbReference>
<dbReference type="InterPro" id="IPR005761">
    <property type="entry name" value="UDP-N-AcMur-Glu-dNH2Pim_ligase"/>
</dbReference>
<dbReference type="PANTHER" id="PTHR23135:SF4">
    <property type="entry name" value="UDP-N-ACETYLMURAMOYL-L-ALANYL-D-GLUTAMATE--2,6-DIAMINOPIMELATE LIGASE MURE HOMOLOG, CHLOROPLASTIC"/>
    <property type="match status" value="1"/>
</dbReference>
<dbReference type="Gene3D" id="3.40.1390.10">
    <property type="entry name" value="MurE/MurF, N-terminal domain"/>
    <property type="match status" value="1"/>
</dbReference>
<comment type="similarity">
    <text evidence="1">Belongs to the MurCDEF family. MurE subfamily.</text>
</comment>
<feature type="domain" description="Mur ligase C-terminal" evidence="3">
    <location>
        <begin position="358"/>
        <end position="473"/>
    </location>
</feature>
<evidence type="ECO:0000259" key="3">
    <source>
        <dbReference type="Pfam" id="PF02875"/>
    </source>
</evidence>
<dbReference type="NCBIfam" id="TIGR01085">
    <property type="entry name" value="murE"/>
    <property type="match status" value="1"/>
</dbReference>
<dbReference type="Pfam" id="PF02875">
    <property type="entry name" value="Mur_ligase_C"/>
    <property type="match status" value="1"/>
</dbReference>
<keyword evidence="5" id="KW-0934">Plastid</keyword>
<evidence type="ECO:0000313" key="5">
    <source>
        <dbReference type="EMBL" id="ACB43141.1"/>
    </source>
</evidence>
<keyword evidence="5" id="KW-0436">Ligase</keyword>
<dbReference type="SUPFAM" id="SSF53623">
    <property type="entry name" value="MurD-like peptide ligases, catalytic domain"/>
    <property type="match status" value="1"/>
</dbReference>
<dbReference type="GO" id="GO:0051301">
    <property type="term" value="P:cell division"/>
    <property type="evidence" value="ECO:0007669"/>
    <property type="project" value="InterPro"/>
</dbReference>
<dbReference type="GO" id="GO:0005737">
    <property type="term" value="C:cytoplasm"/>
    <property type="evidence" value="ECO:0007669"/>
    <property type="project" value="InterPro"/>
</dbReference>
<dbReference type="Gene3D" id="3.90.190.20">
    <property type="entry name" value="Mur ligase, C-terminal domain"/>
    <property type="match status" value="1"/>
</dbReference>
<reference evidence="5" key="2">
    <citation type="journal article" date="2008" name="Curr. Biol.">
        <title>Chromatophore genome sequence of Paulinella sheds light on acquisition of photosynthesis by eukaryotes.</title>
        <authorList>
            <person name="Nowack E.C.M."/>
            <person name="Melkonian M."/>
            <person name="Gloeckner G."/>
        </authorList>
    </citation>
    <scope>NUCLEOTIDE SEQUENCE [LARGE SCALE GENOMIC DNA]</scope>
</reference>
<feature type="domain" description="Mur ligase N-terminal catalytic" evidence="2">
    <location>
        <begin position="24"/>
        <end position="75"/>
    </location>
</feature>
<dbReference type="InterPro" id="IPR036565">
    <property type="entry name" value="Mur-like_cat_sf"/>
</dbReference>
<dbReference type="PANTHER" id="PTHR23135">
    <property type="entry name" value="MUR LIGASE FAMILY MEMBER"/>
    <property type="match status" value="1"/>
</dbReference>
<dbReference type="InterPro" id="IPR000713">
    <property type="entry name" value="Mur_ligase_N"/>
</dbReference>
<dbReference type="SUPFAM" id="SSF53244">
    <property type="entry name" value="MurD-like peptide ligases, peptide-binding domain"/>
    <property type="match status" value="1"/>
</dbReference>
<reference evidence="5" key="1">
    <citation type="submission" date="2007-08" db="EMBL/GenBank/DDBJ databases">
        <authorList>
            <person name="Gloeckner G."/>
            <person name="Nowack E."/>
            <person name="Melkonian M."/>
        </authorList>
    </citation>
    <scope>NUCLEOTIDE SEQUENCE</scope>
</reference>
<accession>B1X5C2</accession>
<organism evidence="5">
    <name type="scientific">Paulinella chromatophora</name>
    <dbReference type="NCBI Taxonomy" id="39717"/>
    <lineage>
        <taxon>Eukaryota</taxon>
        <taxon>Sar</taxon>
        <taxon>Rhizaria</taxon>
        <taxon>Cercozoa</taxon>
        <taxon>Imbricatea</taxon>
        <taxon>Silicofilosea</taxon>
        <taxon>Euglyphida</taxon>
        <taxon>Paulinellidae</taxon>
        <taxon>Paulinella</taxon>
    </lineage>
</organism>
<dbReference type="GeneID" id="6481763"/>
<sequence>MSQSLSSLLKATNLKFGVELIDRKIYAICTNSKKITPGSLFIGLPGTNVSGDSFCYSALDSGAITALGRKIAVISDLPLVANTLTNADKQIAHWTSLLATNFWQQPSRWMILLGVTGTNGKTTVTHLIEHLSTASGRPSALFGTLANRWPGYSATTKNTTPFADQLQAQLALAVEAGSQIGAMEVSSHALNQYRVMGCQFAGAVFTNLSQDHLDYHPSLEAYFESKASLFEHPLLANHGPLAVINSDDLWGARLAQRLGSNCWRSSLRDFSAELTMRNLTFSVNGVSGIIVTPLGEGYFSSPMVGYFNLMNLLQAIGVLIQQKGFSLSSLLKAVKTFRGIPGRMERLIPYPNKLDLSPSVIIDYAHTPDGLEKALIAARSFVKGSLICVFGCGGNRDKRKRPIMGETAARLADEIIVTSDNPRTENPEEIIKDILAGIPLGRKVLVEVDRSIAIMSSVSAASPNDLILIVGKGHEDYQIFRDDSVYFEDREEAEKSLRARLYKTWPLM</sequence>
<dbReference type="GO" id="GO:0016881">
    <property type="term" value="F:acid-amino acid ligase activity"/>
    <property type="evidence" value="ECO:0007669"/>
    <property type="project" value="InterPro"/>
</dbReference>
<dbReference type="Gene3D" id="3.40.1190.10">
    <property type="entry name" value="Mur-like, catalytic domain"/>
    <property type="match status" value="1"/>
</dbReference>
<dbReference type="InterPro" id="IPR004101">
    <property type="entry name" value="Mur_ligase_C"/>
</dbReference>
<dbReference type="SUPFAM" id="SSF63418">
    <property type="entry name" value="MurE/MurF N-terminal domain"/>
    <property type="match status" value="1"/>
</dbReference>
<dbReference type="InterPro" id="IPR036615">
    <property type="entry name" value="Mur_ligase_C_dom_sf"/>
</dbReference>
<gene>
    <name evidence="5" type="primary">murE</name>
    <name evidence="5" type="ordered locus">PCC_0726</name>
</gene>
<evidence type="ECO:0000256" key="1">
    <source>
        <dbReference type="ARBA" id="ARBA00005898"/>
    </source>
</evidence>
<evidence type="ECO:0000259" key="4">
    <source>
        <dbReference type="Pfam" id="PF08245"/>
    </source>
</evidence>
<name>B1X5C2_PAUCH</name>
<dbReference type="EMBL" id="CP000815">
    <property type="protein sequence ID" value="ACB43141.1"/>
    <property type="molecule type" value="Genomic_DNA"/>
</dbReference>
<dbReference type="RefSeq" id="YP_002049351.1">
    <property type="nucleotide sequence ID" value="NC_011087.1"/>
</dbReference>
<dbReference type="AlphaFoldDB" id="B1X5C2"/>
<geneLocation type="organellar chromatophore" evidence="5"/>
<dbReference type="Pfam" id="PF08245">
    <property type="entry name" value="Mur_ligase_M"/>
    <property type="match status" value="1"/>
</dbReference>
<dbReference type="GO" id="GO:0005524">
    <property type="term" value="F:ATP binding"/>
    <property type="evidence" value="ECO:0007669"/>
    <property type="project" value="InterPro"/>
</dbReference>
<feature type="domain" description="Mur ligase central" evidence="4">
    <location>
        <begin position="115"/>
        <end position="318"/>
    </location>
</feature>
<dbReference type="Pfam" id="PF01225">
    <property type="entry name" value="Mur_ligase"/>
    <property type="match status" value="1"/>
</dbReference>
<evidence type="ECO:0000259" key="2">
    <source>
        <dbReference type="Pfam" id="PF01225"/>
    </source>
</evidence>
<dbReference type="InterPro" id="IPR035911">
    <property type="entry name" value="MurE/MurF_N"/>
</dbReference>